<evidence type="ECO:0000256" key="2">
    <source>
        <dbReference type="ARBA" id="ARBA00004496"/>
    </source>
</evidence>
<evidence type="ECO:0000256" key="5">
    <source>
        <dbReference type="SAM" id="MobiDB-lite"/>
    </source>
</evidence>
<dbReference type="GO" id="GO:0030544">
    <property type="term" value="F:Hsp70 protein binding"/>
    <property type="evidence" value="ECO:0007669"/>
    <property type="project" value="InterPro"/>
</dbReference>
<dbReference type="OrthoDB" id="1690618at2759"/>
<dbReference type="InterPro" id="IPR036869">
    <property type="entry name" value="J_dom_sf"/>
</dbReference>
<dbReference type="PROSITE" id="PS50090">
    <property type="entry name" value="MYB_LIKE"/>
    <property type="match status" value="1"/>
</dbReference>
<evidence type="ECO:0000256" key="1">
    <source>
        <dbReference type="ARBA" id="ARBA00004123"/>
    </source>
</evidence>
<organism evidence="8 9">
    <name type="scientific">Bursaphelenchus okinawaensis</name>
    <dbReference type="NCBI Taxonomy" id="465554"/>
    <lineage>
        <taxon>Eukaryota</taxon>
        <taxon>Metazoa</taxon>
        <taxon>Ecdysozoa</taxon>
        <taxon>Nematoda</taxon>
        <taxon>Chromadorea</taxon>
        <taxon>Rhabditida</taxon>
        <taxon>Tylenchina</taxon>
        <taxon>Tylenchomorpha</taxon>
        <taxon>Aphelenchoidea</taxon>
        <taxon>Aphelenchoididae</taxon>
        <taxon>Bursaphelenchus</taxon>
    </lineage>
</organism>
<dbReference type="InterPro" id="IPR054076">
    <property type="entry name" value="ZUO1-like_ZHD"/>
</dbReference>
<dbReference type="CDD" id="cd00167">
    <property type="entry name" value="SANT"/>
    <property type="match status" value="1"/>
</dbReference>
<dbReference type="GO" id="GO:0051083">
    <property type="term" value="P:'de novo' cotranslational protein folding"/>
    <property type="evidence" value="ECO:0007669"/>
    <property type="project" value="InterPro"/>
</dbReference>
<dbReference type="SUPFAM" id="SSF46565">
    <property type="entry name" value="Chaperone J-domain"/>
    <property type="match status" value="1"/>
</dbReference>
<feature type="domain" description="J" evidence="6">
    <location>
        <begin position="99"/>
        <end position="171"/>
    </location>
</feature>
<dbReference type="InterPro" id="IPR042569">
    <property type="entry name" value="RAC_head_sf"/>
</dbReference>
<evidence type="ECO:0000259" key="7">
    <source>
        <dbReference type="PROSITE" id="PS50090"/>
    </source>
</evidence>
<dbReference type="Proteomes" id="UP000614601">
    <property type="component" value="Unassembled WGS sequence"/>
</dbReference>
<dbReference type="PROSITE" id="PS50076">
    <property type="entry name" value="DNAJ_2"/>
    <property type="match status" value="1"/>
</dbReference>
<gene>
    <name evidence="8" type="ORF">BOKJ2_LOCUS9526</name>
</gene>
<dbReference type="InterPro" id="IPR032003">
    <property type="entry name" value="RAC_head"/>
</dbReference>
<comment type="subcellular location">
    <subcellularLocation>
        <location evidence="2">Cytoplasm</location>
    </subcellularLocation>
    <subcellularLocation>
        <location evidence="1">Nucleus</location>
    </subcellularLocation>
</comment>
<dbReference type="InterPro" id="IPR001623">
    <property type="entry name" value="DnaJ_domain"/>
</dbReference>
<name>A0A811KY18_9BILA</name>
<feature type="region of interest" description="Disordered" evidence="5">
    <location>
        <begin position="294"/>
        <end position="328"/>
    </location>
</feature>
<dbReference type="Proteomes" id="UP000783686">
    <property type="component" value="Unassembled WGS sequence"/>
</dbReference>
<dbReference type="Gene3D" id="1.10.287.110">
    <property type="entry name" value="DnaJ domain"/>
    <property type="match status" value="1"/>
</dbReference>
<evidence type="ECO:0000256" key="4">
    <source>
        <dbReference type="ARBA" id="ARBA00023186"/>
    </source>
</evidence>
<sequence>MTTSTVHHQAVAIYGFRQQRMRKIEAAGHAYECDLVRDILALGLNPSPVLKGVVASRSESKSPDLNDENVPASEFMDKDDEKYHKYMSKLDPNNWKEQDHYRVLGLSKLRYKATAAQIKTAYRQKVLVWHPDKGKASKNGTRNETIFACIQKAYELMGMDESLRRSYDSVDPKFDDTYPEEKTIKKDKFFQILGPFFERHARFSNEQPVPLLGDIDSTRDEVEDFYDFWLHFSSWREFSYKDEEDKSKGEDRWERREIEKQNRIEREKLRKEYLKSLSNMVEVAYSKDPRVKAFKEQDKRAKEEEKARRKAARDQVEQEKKAAEQAEAAKLEQERLAKIEEDKKQQQQRQKAKKALQAERKKVREICKDNEFWTDEGEYKLKMMESLEGVCLNCNIEQLGEVLKKLEAAEDYDTAMGALGQKTETNLKIYKKKEEKPAAANNNQVKWTHEEAQLLIKACNLYPAGSVERWTQVTRYINEHVTVQPEKTKVEKDIIRQAKIMKSMEASAAFANVEAGPSTVPGLNAQANIPKINAEPSLAVPSEKEDWTSEQQKQLEIALKATDAKDSERWDKIAAQVEGKTKKQCMVRYKKLVQMIKDQKQQK</sequence>
<dbReference type="InterPro" id="IPR009057">
    <property type="entry name" value="Homeodomain-like_sf"/>
</dbReference>
<accession>A0A811KY18</accession>
<dbReference type="InterPro" id="IPR044634">
    <property type="entry name" value="Zuotin/DnaJC2"/>
</dbReference>
<dbReference type="Pfam" id="PF16717">
    <property type="entry name" value="RAC_head"/>
    <property type="match status" value="1"/>
</dbReference>
<evidence type="ECO:0000256" key="3">
    <source>
        <dbReference type="ARBA" id="ARBA00022490"/>
    </source>
</evidence>
<dbReference type="PANTHER" id="PTHR43999:SF1">
    <property type="entry name" value="DNAJ HOMOLOG SUBFAMILY C MEMBER 2"/>
    <property type="match status" value="1"/>
</dbReference>
<dbReference type="GO" id="GO:0043022">
    <property type="term" value="F:ribosome binding"/>
    <property type="evidence" value="ECO:0007669"/>
    <property type="project" value="InterPro"/>
</dbReference>
<dbReference type="GO" id="GO:0005829">
    <property type="term" value="C:cytosol"/>
    <property type="evidence" value="ECO:0007669"/>
    <property type="project" value="TreeGrafter"/>
</dbReference>
<evidence type="ECO:0000313" key="9">
    <source>
        <dbReference type="Proteomes" id="UP000614601"/>
    </source>
</evidence>
<keyword evidence="3" id="KW-0963">Cytoplasm</keyword>
<keyword evidence="9" id="KW-1185">Reference proteome</keyword>
<comment type="caution">
    <text evidence="8">The sequence shown here is derived from an EMBL/GenBank/DDBJ whole genome shotgun (WGS) entry which is preliminary data.</text>
</comment>
<dbReference type="SMART" id="SM00271">
    <property type="entry name" value="DnaJ"/>
    <property type="match status" value="1"/>
</dbReference>
<reference evidence="8" key="1">
    <citation type="submission" date="2020-09" db="EMBL/GenBank/DDBJ databases">
        <authorList>
            <person name="Kikuchi T."/>
        </authorList>
    </citation>
    <scope>NUCLEOTIDE SEQUENCE</scope>
    <source>
        <strain evidence="8">SH1</strain>
    </source>
</reference>
<dbReference type="EMBL" id="CAJFDH010000004">
    <property type="protein sequence ID" value="CAD5221601.1"/>
    <property type="molecule type" value="Genomic_DNA"/>
</dbReference>
<dbReference type="Gene3D" id="1.10.10.60">
    <property type="entry name" value="Homeodomain-like"/>
    <property type="match status" value="2"/>
</dbReference>
<dbReference type="AlphaFoldDB" id="A0A811KY18"/>
<evidence type="ECO:0000313" key="8">
    <source>
        <dbReference type="EMBL" id="CAD5221601.1"/>
    </source>
</evidence>
<dbReference type="Pfam" id="PF00226">
    <property type="entry name" value="DnaJ"/>
    <property type="match status" value="1"/>
</dbReference>
<dbReference type="CDD" id="cd06257">
    <property type="entry name" value="DnaJ"/>
    <property type="match status" value="1"/>
</dbReference>
<dbReference type="SUPFAM" id="SSF46689">
    <property type="entry name" value="Homeodomain-like"/>
    <property type="match status" value="1"/>
</dbReference>
<proteinExistence type="predicted"/>
<dbReference type="GO" id="GO:0005634">
    <property type="term" value="C:nucleus"/>
    <property type="evidence" value="ECO:0007669"/>
    <property type="project" value="UniProtKB-SubCell"/>
</dbReference>
<dbReference type="EMBL" id="CAJFCW020000004">
    <property type="protein sequence ID" value="CAG9115233.1"/>
    <property type="molecule type" value="Genomic_DNA"/>
</dbReference>
<dbReference type="GO" id="GO:0006450">
    <property type="term" value="P:regulation of translational fidelity"/>
    <property type="evidence" value="ECO:0007669"/>
    <property type="project" value="InterPro"/>
</dbReference>
<dbReference type="Gene3D" id="1.10.8.840">
    <property type="entry name" value="Ribosome-associated complex head domain"/>
    <property type="match status" value="1"/>
</dbReference>
<dbReference type="Pfam" id="PF00249">
    <property type="entry name" value="Myb_DNA-binding"/>
    <property type="match status" value="1"/>
</dbReference>
<evidence type="ECO:0000259" key="6">
    <source>
        <dbReference type="PROSITE" id="PS50076"/>
    </source>
</evidence>
<dbReference type="Pfam" id="PF21884">
    <property type="entry name" value="ZUO1-like_ZHD"/>
    <property type="match status" value="1"/>
</dbReference>
<evidence type="ECO:0008006" key="10">
    <source>
        <dbReference type="Google" id="ProtNLM"/>
    </source>
</evidence>
<dbReference type="Pfam" id="PF23082">
    <property type="entry name" value="Myb_DNA-binding_2"/>
    <property type="match status" value="1"/>
</dbReference>
<dbReference type="PANTHER" id="PTHR43999">
    <property type="entry name" value="DNAJ HOMOLOG SUBFAMILY C MEMBER 2"/>
    <property type="match status" value="1"/>
</dbReference>
<dbReference type="InterPro" id="IPR001005">
    <property type="entry name" value="SANT/Myb"/>
</dbReference>
<feature type="domain" description="Myb-like" evidence="7">
    <location>
        <begin position="544"/>
        <end position="593"/>
    </location>
</feature>
<keyword evidence="4" id="KW-0143">Chaperone</keyword>
<dbReference type="SMART" id="SM00717">
    <property type="entry name" value="SANT"/>
    <property type="match status" value="2"/>
</dbReference>
<protein>
    <recommendedName>
        <fullName evidence="10">DnaJ homolog subfamily C member 2</fullName>
    </recommendedName>
</protein>